<evidence type="ECO:0000313" key="3">
    <source>
        <dbReference type="Proteomes" id="UP001356427"/>
    </source>
</evidence>
<sequence length="187" mass="21601">MRNLLTTQNQNCYREQIAKECYTRLAWKSRYGQDYPTSFVSRRAKEQLGLGLRLPKLPLTTTPTTKTILPPMLSTLERRREAVVPMDRSLSEAPLMRAVTPQTKDSLYQGFSKEGKGRSLYLHTRTQKGPEEKFDYPLLSSWDYGWRLGDYERDYRSPANGRSGVVSNTFYARNGIFNFPSETDRLG</sequence>
<evidence type="ECO:0000259" key="1">
    <source>
        <dbReference type="Pfam" id="PF22589"/>
    </source>
</evidence>
<dbReference type="PANTHER" id="PTHR35826">
    <property type="entry name" value="PROTEIN ATP6V1FNB-LIKE"/>
    <property type="match status" value="1"/>
</dbReference>
<dbReference type="PANTHER" id="PTHR35826:SF5">
    <property type="entry name" value="GENE 45521-RELATED"/>
    <property type="match status" value="1"/>
</dbReference>
<reference evidence="2 3" key="1">
    <citation type="submission" date="2021-04" db="EMBL/GenBank/DDBJ databases">
        <authorList>
            <person name="De Guttry C."/>
            <person name="Zahm M."/>
            <person name="Klopp C."/>
            <person name="Cabau C."/>
            <person name="Louis A."/>
            <person name="Berthelot C."/>
            <person name="Parey E."/>
            <person name="Roest Crollius H."/>
            <person name="Montfort J."/>
            <person name="Robinson-Rechavi M."/>
            <person name="Bucao C."/>
            <person name="Bouchez O."/>
            <person name="Gislard M."/>
            <person name="Lluch J."/>
            <person name="Milhes M."/>
            <person name="Lampietro C."/>
            <person name="Lopez Roques C."/>
            <person name="Donnadieu C."/>
            <person name="Braasch I."/>
            <person name="Desvignes T."/>
            <person name="Postlethwait J."/>
            <person name="Bobe J."/>
            <person name="Wedekind C."/>
            <person name="Guiguen Y."/>
        </authorList>
    </citation>
    <scope>NUCLEOTIDE SEQUENCE [LARGE SCALE GENOMIC DNA]</scope>
    <source>
        <strain evidence="2">Cs_M1</strain>
        <tissue evidence="2">Blood</tissue>
    </source>
</reference>
<evidence type="ECO:0000313" key="2">
    <source>
        <dbReference type="EMBL" id="KAK6318668.1"/>
    </source>
</evidence>
<dbReference type="InterPro" id="IPR054323">
    <property type="entry name" value="SPMIP1_C"/>
</dbReference>
<feature type="domain" description="Sperm microtubule inner protein 1 C-terminal" evidence="1">
    <location>
        <begin position="81"/>
        <end position="180"/>
    </location>
</feature>
<dbReference type="Pfam" id="PF22589">
    <property type="entry name" value="SPMIP1"/>
    <property type="match status" value="1"/>
</dbReference>
<keyword evidence="3" id="KW-1185">Reference proteome</keyword>
<accession>A0AAN8LWH4</accession>
<gene>
    <name evidence="2" type="ORF">J4Q44_G00098790</name>
</gene>
<dbReference type="EMBL" id="JAGTTL010000008">
    <property type="protein sequence ID" value="KAK6318668.1"/>
    <property type="molecule type" value="Genomic_DNA"/>
</dbReference>
<name>A0AAN8LWH4_9TELE</name>
<proteinExistence type="predicted"/>
<protein>
    <recommendedName>
        <fullName evidence="1">Sperm microtubule inner protein 1 C-terminal domain-containing protein</fullName>
    </recommendedName>
</protein>
<comment type="caution">
    <text evidence="2">The sequence shown here is derived from an EMBL/GenBank/DDBJ whole genome shotgun (WGS) entry which is preliminary data.</text>
</comment>
<dbReference type="Proteomes" id="UP001356427">
    <property type="component" value="Unassembled WGS sequence"/>
</dbReference>
<organism evidence="2 3">
    <name type="scientific">Coregonus suidteri</name>
    <dbReference type="NCBI Taxonomy" id="861788"/>
    <lineage>
        <taxon>Eukaryota</taxon>
        <taxon>Metazoa</taxon>
        <taxon>Chordata</taxon>
        <taxon>Craniata</taxon>
        <taxon>Vertebrata</taxon>
        <taxon>Euteleostomi</taxon>
        <taxon>Actinopterygii</taxon>
        <taxon>Neopterygii</taxon>
        <taxon>Teleostei</taxon>
        <taxon>Protacanthopterygii</taxon>
        <taxon>Salmoniformes</taxon>
        <taxon>Salmonidae</taxon>
        <taxon>Coregoninae</taxon>
        <taxon>Coregonus</taxon>
    </lineage>
</organism>
<dbReference type="AlphaFoldDB" id="A0AAN8LWH4"/>